<comment type="caution">
    <text evidence="2">The sequence shown here is derived from an EMBL/GenBank/DDBJ whole genome shotgun (WGS) entry which is preliminary data.</text>
</comment>
<gene>
    <name evidence="2" type="ORF">BITS_1847</name>
</gene>
<accession>A0A087EE28</accession>
<proteinExistence type="predicted"/>
<dbReference type="Proteomes" id="UP000029080">
    <property type="component" value="Unassembled WGS sequence"/>
</dbReference>
<reference evidence="2 3" key="1">
    <citation type="submission" date="2014-03" db="EMBL/GenBank/DDBJ databases">
        <title>Genomics of Bifidobacteria.</title>
        <authorList>
            <person name="Ventura M."/>
            <person name="Milani C."/>
            <person name="Lugli G.A."/>
        </authorList>
    </citation>
    <scope>NUCLEOTIDE SEQUENCE [LARGE SCALE GENOMIC DNA]</scope>
    <source>
        <strain evidence="2 3">JCM 13495</strain>
    </source>
</reference>
<evidence type="ECO:0000256" key="1">
    <source>
        <dbReference type="SAM" id="MobiDB-lite"/>
    </source>
</evidence>
<evidence type="ECO:0000313" key="3">
    <source>
        <dbReference type="Proteomes" id="UP000029080"/>
    </source>
</evidence>
<dbReference type="AlphaFoldDB" id="A0A087EE28"/>
<dbReference type="STRING" id="356829.BITS_1847"/>
<dbReference type="EMBL" id="JGZU01000010">
    <property type="protein sequence ID" value="KFJ06029.1"/>
    <property type="molecule type" value="Genomic_DNA"/>
</dbReference>
<name>A0A087EE28_9BIFI</name>
<organism evidence="2 3">
    <name type="scientific">Bifidobacterium tsurumiense</name>
    <dbReference type="NCBI Taxonomy" id="356829"/>
    <lineage>
        <taxon>Bacteria</taxon>
        <taxon>Bacillati</taxon>
        <taxon>Actinomycetota</taxon>
        <taxon>Actinomycetes</taxon>
        <taxon>Bifidobacteriales</taxon>
        <taxon>Bifidobacteriaceae</taxon>
        <taxon>Bifidobacterium</taxon>
    </lineage>
</organism>
<keyword evidence="3" id="KW-1185">Reference proteome</keyword>
<feature type="region of interest" description="Disordered" evidence="1">
    <location>
        <begin position="51"/>
        <end position="82"/>
    </location>
</feature>
<sequence length="99" mass="11144">MTTMRRGLRVPHTKLEHSKQFRASFHENATNTPTTNFLTKGYSCHKHMRMQESALKPATKSSSVSPHMSSEPNAPESLEGSADSADYSIWHLLDTRNQS</sequence>
<protein>
    <submittedName>
        <fullName evidence="2">Uncharacterized protein</fullName>
    </submittedName>
</protein>
<evidence type="ECO:0000313" key="2">
    <source>
        <dbReference type="EMBL" id="KFJ06029.1"/>
    </source>
</evidence>
<feature type="compositionally biased region" description="Low complexity" evidence="1">
    <location>
        <begin position="61"/>
        <end position="70"/>
    </location>
</feature>